<evidence type="ECO:0000256" key="2">
    <source>
        <dbReference type="ARBA" id="ARBA00022801"/>
    </source>
</evidence>
<feature type="non-terminal residue" evidence="7">
    <location>
        <position position="204"/>
    </location>
</feature>
<dbReference type="InterPro" id="IPR001314">
    <property type="entry name" value="Peptidase_S1A"/>
</dbReference>
<dbReference type="Gene3D" id="2.40.10.10">
    <property type="entry name" value="Trypsin-like serine proteases"/>
    <property type="match status" value="2"/>
</dbReference>
<dbReference type="InterPro" id="IPR001254">
    <property type="entry name" value="Trypsin_dom"/>
</dbReference>
<dbReference type="CDD" id="cd00190">
    <property type="entry name" value="Tryp_SPc"/>
    <property type="match status" value="1"/>
</dbReference>
<comment type="similarity">
    <text evidence="5">Belongs to the peptidase S1 family. CLIP subfamily.</text>
</comment>
<evidence type="ECO:0000256" key="1">
    <source>
        <dbReference type="ARBA" id="ARBA00022670"/>
    </source>
</evidence>
<keyword evidence="8" id="KW-1185">Reference proteome</keyword>
<dbReference type="PANTHER" id="PTHR24276:SF98">
    <property type="entry name" value="FI18310P1-RELATED"/>
    <property type="match status" value="1"/>
</dbReference>
<dbReference type="FunFam" id="2.40.10.10:FF:000002">
    <property type="entry name" value="Transmembrane protease serine"/>
    <property type="match status" value="1"/>
</dbReference>
<dbReference type="InterPro" id="IPR043504">
    <property type="entry name" value="Peptidase_S1_PA_chymotrypsin"/>
</dbReference>
<keyword evidence="3" id="KW-0720">Serine protease</keyword>
<dbReference type="EMBL" id="WJQU01000003">
    <property type="protein sequence ID" value="KAJ6637746.1"/>
    <property type="molecule type" value="Genomic_DNA"/>
</dbReference>
<evidence type="ECO:0000259" key="6">
    <source>
        <dbReference type="PROSITE" id="PS50240"/>
    </source>
</evidence>
<proteinExistence type="inferred from homology"/>
<dbReference type="InterPro" id="IPR018114">
    <property type="entry name" value="TRYPSIN_HIS"/>
</dbReference>
<evidence type="ECO:0000256" key="4">
    <source>
        <dbReference type="ARBA" id="ARBA00023157"/>
    </source>
</evidence>
<dbReference type="InterPro" id="IPR050430">
    <property type="entry name" value="Peptidase_S1"/>
</dbReference>
<evidence type="ECO:0000313" key="7">
    <source>
        <dbReference type="EMBL" id="KAJ6637746.1"/>
    </source>
</evidence>
<gene>
    <name evidence="7" type="primary">TRYP_5</name>
    <name evidence="7" type="ORF">Bhyg_10477</name>
</gene>
<evidence type="ECO:0000256" key="3">
    <source>
        <dbReference type="ARBA" id="ARBA00022825"/>
    </source>
</evidence>
<dbReference type="GO" id="GO:0006508">
    <property type="term" value="P:proteolysis"/>
    <property type="evidence" value="ECO:0007669"/>
    <property type="project" value="UniProtKB-KW"/>
</dbReference>
<comment type="caution">
    <text evidence="7">The sequence shown here is derived from an EMBL/GenBank/DDBJ whole genome shotgun (WGS) entry which is preliminary data.</text>
</comment>
<protein>
    <submittedName>
        <fullName evidence="7">Trypsin-1</fullName>
    </submittedName>
</protein>
<dbReference type="PRINTS" id="PR00722">
    <property type="entry name" value="CHYMOTRYPSIN"/>
</dbReference>
<dbReference type="AlphaFoldDB" id="A0A9Q0MTK1"/>
<accession>A0A9Q0MTK1</accession>
<dbReference type="InterPro" id="IPR009003">
    <property type="entry name" value="Peptidase_S1_PA"/>
</dbReference>
<keyword evidence="4" id="KW-1015">Disulfide bond</keyword>
<sequence>GSNGDGSECKSASTKIVGGEDAVKGEFPAQISLQNRHKNHFCGGTLINENHVLTAAHCVTNAGTGFVDSPSSLLIMGDSLTVRPLVDISNQTRDVTHVFVHPDYNSISMIHDIAVIRKGSSSSTLQRVNVSIADRVRCNMAYGGMIGDGMLCAGTTEGGKDSCQGDSGGGLYCGNSVAGIVSFGSDCGHPEFPGVYTNVAYYND</sequence>
<keyword evidence="2" id="KW-0378">Hydrolase</keyword>
<dbReference type="Proteomes" id="UP001151699">
    <property type="component" value="Chromosome X"/>
</dbReference>
<dbReference type="PROSITE" id="PS00134">
    <property type="entry name" value="TRYPSIN_HIS"/>
    <property type="match status" value="1"/>
</dbReference>
<dbReference type="GO" id="GO:0004252">
    <property type="term" value="F:serine-type endopeptidase activity"/>
    <property type="evidence" value="ECO:0007669"/>
    <property type="project" value="InterPro"/>
</dbReference>
<keyword evidence="1" id="KW-0645">Protease</keyword>
<evidence type="ECO:0000313" key="8">
    <source>
        <dbReference type="Proteomes" id="UP001151699"/>
    </source>
</evidence>
<feature type="non-terminal residue" evidence="7">
    <location>
        <position position="1"/>
    </location>
</feature>
<dbReference type="OrthoDB" id="10059102at2759"/>
<dbReference type="PROSITE" id="PS50240">
    <property type="entry name" value="TRYPSIN_DOM"/>
    <property type="match status" value="1"/>
</dbReference>
<organism evidence="7 8">
    <name type="scientific">Pseudolycoriella hygida</name>
    <dbReference type="NCBI Taxonomy" id="35572"/>
    <lineage>
        <taxon>Eukaryota</taxon>
        <taxon>Metazoa</taxon>
        <taxon>Ecdysozoa</taxon>
        <taxon>Arthropoda</taxon>
        <taxon>Hexapoda</taxon>
        <taxon>Insecta</taxon>
        <taxon>Pterygota</taxon>
        <taxon>Neoptera</taxon>
        <taxon>Endopterygota</taxon>
        <taxon>Diptera</taxon>
        <taxon>Nematocera</taxon>
        <taxon>Sciaroidea</taxon>
        <taxon>Sciaridae</taxon>
        <taxon>Pseudolycoriella</taxon>
    </lineage>
</organism>
<reference evidence="7" key="1">
    <citation type="submission" date="2022-07" db="EMBL/GenBank/DDBJ databases">
        <authorList>
            <person name="Trinca V."/>
            <person name="Uliana J.V.C."/>
            <person name="Torres T.T."/>
            <person name="Ward R.J."/>
            <person name="Monesi N."/>
        </authorList>
    </citation>
    <scope>NUCLEOTIDE SEQUENCE</scope>
    <source>
        <strain evidence="7">HSMRA1968</strain>
        <tissue evidence="7">Whole embryos</tissue>
    </source>
</reference>
<dbReference type="SMART" id="SM00020">
    <property type="entry name" value="Tryp_SPc"/>
    <property type="match status" value="1"/>
</dbReference>
<dbReference type="Pfam" id="PF00089">
    <property type="entry name" value="Trypsin"/>
    <property type="match status" value="2"/>
</dbReference>
<dbReference type="SUPFAM" id="SSF50494">
    <property type="entry name" value="Trypsin-like serine proteases"/>
    <property type="match status" value="1"/>
</dbReference>
<feature type="domain" description="Peptidase S1" evidence="6">
    <location>
        <begin position="16"/>
        <end position="204"/>
    </location>
</feature>
<name>A0A9Q0MTK1_9DIPT</name>
<dbReference type="PANTHER" id="PTHR24276">
    <property type="entry name" value="POLYSERASE-RELATED"/>
    <property type="match status" value="1"/>
</dbReference>
<evidence type="ECO:0000256" key="5">
    <source>
        <dbReference type="ARBA" id="ARBA00024195"/>
    </source>
</evidence>